<dbReference type="GO" id="GO:0003676">
    <property type="term" value="F:nucleic acid binding"/>
    <property type="evidence" value="ECO:0007669"/>
    <property type="project" value="InterPro"/>
</dbReference>
<protein>
    <recommendedName>
        <fullName evidence="3">CCHC-type domain-containing protein</fullName>
    </recommendedName>
</protein>
<evidence type="ECO:0000313" key="1">
    <source>
        <dbReference type="EMBL" id="KAG2550489.1"/>
    </source>
</evidence>
<dbReference type="SUPFAM" id="SSF57756">
    <property type="entry name" value="Retrovirus zinc finger-like domains"/>
    <property type="match status" value="1"/>
</dbReference>
<evidence type="ECO:0008006" key="3">
    <source>
        <dbReference type="Google" id="ProtNLM"/>
    </source>
</evidence>
<dbReference type="EMBL" id="CM029053">
    <property type="protein sequence ID" value="KAG2550489.1"/>
    <property type="molecule type" value="Genomic_DNA"/>
</dbReference>
<keyword evidence="2" id="KW-1185">Reference proteome</keyword>
<dbReference type="InterPro" id="IPR036875">
    <property type="entry name" value="Znf_CCHC_sf"/>
</dbReference>
<comment type="caution">
    <text evidence="1">The sequence shown here is derived from an EMBL/GenBank/DDBJ whole genome shotgun (WGS) entry which is preliminary data.</text>
</comment>
<proteinExistence type="predicted"/>
<dbReference type="Proteomes" id="UP000823388">
    <property type="component" value="Chromosome 9K"/>
</dbReference>
<gene>
    <name evidence="1" type="ORF">PVAP13_9KG339200</name>
</gene>
<dbReference type="AlphaFoldDB" id="A0A8T0NQG0"/>
<dbReference type="GO" id="GO:0008270">
    <property type="term" value="F:zinc ion binding"/>
    <property type="evidence" value="ECO:0007669"/>
    <property type="project" value="InterPro"/>
</dbReference>
<reference evidence="1" key="1">
    <citation type="submission" date="2020-05" db="EMBL/GenBank/DDBJ databases">
        <title>WGS assembly of Panicum virgatum.</title>
        <authorList>
            <person name="Lovell J.T."/>
            <person name="Jenkins J."/>
            <person name="Shu S."/>
            <person name="Juenger T.E."/>
            <person name="Schmutz J."/>
        </authorList>
    </citation>
    <scope>NUCLEOTIDE SEQUENCE</scope>
    <source>
        <strain evidence="1">AP13</strain>
    </source>
</reference>
<accession>A0A8T0NQG0</accession>
<name>A0A8T0NQG0_PANVG</name>
<organism evidence="1 2">
    <name type="scientific">Panicum virgatum</name>
    <name type="common">Blackwell switchgrass</name>
    <dbReference type="NCBI Taxonomy" id="38727"/>
    <lineage>
        <taxon>Eukaryota</taxon>
        <taxon>Viridiplantae</taxon>
        <taxon>Streptophyta</taxon>
        <taxon>Embryophyta</taxon>
        <taxon>Tracheophyta</taxon>
        <taxon>Spermatophyta</taxon>
        <taxon>Magnoliopsida</taxon>
        <taxon>Liliopsida</taxon>
        <taxon>Poales</taxon>
        <taxon>Poaceae</taxon>
        <taxon>PACMAD clade</taxon>
        <taxon>Panicoideae</taxon>
        <taxon>Panicodae</taxon>
        <taxon>Paniceae</taxon>
        <taxon>Panicinae</taxon>
        <taxon>Panicum</taxon>
        <taxon>Panicum sect. Hiantes</taxon>
    </lineage>
</organism>
<evidence type="ECO:0000313" key="2">
    <source>
        <dbReference type="Proteomes" id="UP000823388"/>
    </source>
</evidence>
<sequence>MGGGRFSHGRRRNLRSSRFNITKNRSGGSLLCFVTDAFNCLSYSHRVATCRLPWRCLRCRGFGHLAKKCKRLRSGRREAICHVALFASSTLRPPNTRPEPIRWSRVGPCGVPRRELVFGDDAGDAGVCRVDVSMGAPAGFFDNTTTAYLSPCLIHWSWSCAGEGPPAWVDPMLEELVASLALTVGAPAVECSPPPPVASHGVDASLGDTHSPVKGAHWTMDSPLLSPVEEGQPGAAVALTRPTHPDAATVEAVTDVANCTSPQMSSIDEPVRDTICGPEQALPTSSSRRNVTVAQGTREALLL</sequence>